<evidence type="ECO:0000313" key="1">
    <source>
        <dbReference type="EMBL" id="KAG7133299.1"/>
    </source>
</evidence>
<protein>
    <submittedName>
        <fullName evidence="1">Uncharacterized protein</fullName>
    </submittedName>
</protein>
<evidence type="ECO:0000313" key="2">
    <source>
        <dbReference type="Proteomes" id="UP000689129"/>
    </source>
</evidence>
<sequence>MTVQADLRDNPPCHARACEIQSMYADGRGSSPADHQGLIVSRQNALPGTASTTPNARHTYWLCISAAKHSIASKEILQFRPVVQKPTS</sequence>
<name>A0A8I2ZMH3_VERLO</name>
<comment type="caution">
    <text evidence="1">The sequence shown here is derived from an EMBL/GenBank/DDBJ whole genome shotgun (WGS) entry which is preliminary data.</text>
</comment>
<dbReference type="Proteomes" id="UP000689129">
    <property type="component" value="Unassembled WGS sequence"/>
</dbReference>
<accession>A0A8I2ZMH3</accession>
<reference evidence="1" key="1">
    <citation type="journal article" date="2021" name="Mol. Plant Pathol.">
        <title>A 20-kb lineage-specific genomic region tames virulence in pathogenic amphidiploid Verticillium longisporum.</title>
        <authorList>
            <person name="Harting R."/>
            <person name="Starke J."/>
            <person name="Kusch H."/>
            <person name="Poggeler S."/>
            <person name="Maurus I."/>
            <person name="Schluter R."/>
            <person name="Landesfeind M."/>
            <person name="Bulla I."/>
            <person name="Nowrousian M."/>
            <person name="de Jonge R."/>
            <person name="Stahlhut G."/>
            <person name="Hoff K.J."/>
            <person name="Asshauer K.P."/>
            <person name="Thurmer A."/>
            <person name="Stanke M."/>
            <person name="Daniel R."/>
            <person name="Morgenstern B."/>
            <person name="Thomma B.P.H.J."/>
            <person name="Kronstad J.W."/>
            <person name="Braus-Stromeyer S.A."/>
            <person name="Braus G.H."/>
        </authorList>
    </citation>
    <scope>NUCLEOTIDE SEQUENCE</scope>
    <source>
        <strain evidence="1">Vl32</strain>
    </source>
</reference>
<organism evidence="1 2">
    <name type="scientific">Verticillium longisporum</name>
    <name type="common">Verticillium dahliae var. longisporum</name>
    <dbReference type="NCBI Taxonomy" id="100787"/>
    <lineage>
        <taxon>Eukaryota</taxon>
        <taxon>Fungi</taxon>
        <taxon>Dikarya</taxon>
        <taxon>Ascomycota</taxon>
        <taxon>Pezizomycotina</taxon>
        <taxon>Sordariomycetes</taxon>
        <taxon>Hypocreomycetidae</taxon>
        <taxon>Glomerellales</taxon>
        <taxon>Plectosphaerellaceae</taxon>
        <taxon>Verticillium</taxon>
    </lineage>
</organism>
<dbReference type="AlphaFoldDB" id="A0A8I2ZMH3"/>
<proteinExistence type="predicted"/>
<dbReference type="EMBL" id="JAEMWZ010000163">
    <property type="protein sequence ID" value="KAG7133299.1"/>
    <property type="molecule type" value="Genomic_DNA"/>
</dbReference>
<dbReference type="OrthoDB" id="13601at2759"/>
<gene>
    <name evidence="1" type="ORF">HYQ45_008498</name>
</gene>